<dbReference type="InterPro" id="IPR044053">
    <property type="entry name" value="AsaB-like"/>
</dbReference>
<dbReference type="Proteomes" id="UP001201463">
    <property type="component" value="Unassembled WGS sequence"/>
</dbReference>
<dbReference type="EMBL" id="JAJTWT010000001">
    <property type="protein sequence ID" value="MCE4536236.1"/>
    <property type="molecule type" value="Genomic_DNA"/>
</dbReference>
<feature type="region of interest" description="Disordered" evidence="1">
    <location>
        <begin position="123"/>
        <end position="147"/>
    </location>
</feature>
<sequence length="285" mass="31544">MHLPHRQGHAGAVVHAPLGYLSPTDESPVNYMFEPPPGVPRESVPADVRQTAIADARQALRPPSLAREGFELWDAPSRVACFDDEEEVRRVYHAECVALALQLTGGRRAQVFDHLVRRREPGRPALALGRPGDGRAPSGNGRVHNDYSEASGRRRLALVMPDEAARGTEVGRYCILNFWRSLNGPVLDTPLAVCDATTVQAGDLVASEIRYPERSGEIYQCLHSPAHRWSYFSAMDRHEVLVFKQYDSQVSGVPRFTPHAAFDLPEVPPDAPLRASIEARCLVLF</sequence>
<gene>
    <name evidence="2" type="ORF">LXT12_03055</name>
</gene>
<keyword evidence="2" id="KW-0808">Transferase</keyword>
<name>A0ABS8XBP0_9BURK</name>
<dbReference type="RefSeq" id="WP_233389323.1">
    <property type="nucleotide sequence ID" value="NZ_JAJTWT010000001.1"/>
</dbReference>
<reference evidence="2 3" key="1">
    <citation type="submission" date="2021-12" db="EMBL/GenBank/DDBJ databases">
        <title>Genome seq of p7.</title>
        <authorList>
            <person name="Seo T."/>
        </authorList>
    </citation>
    <scope>NUCLEOTIDE SEQUENCE [LARGE SCALE GENOMIC DNA]</scope>
    <source>
        <strain evidence="2 3">P7</strain>
    </source>
</reference>
<evidence type="ECO:0000313" key="3">
    <source>
        <dbReference type="Proteomes" id="UP001201463"/>
    </source>
</evidence>
<evidence type="ECO:0000313" key="2">
    <source>
        <dbReference type="EMBL" id="MCE4536236.1"/>
    </source>
</evidence>
<protein>
    <submittedName>
        <fullName evidence="2">Methyltransferase</fullName>
    </submittedName>
</protein>
<dbReference type="PANTHER" id="PTHR34598">
    <property type="entry name" value="BLL6449 PROTEIN"/>
    <property type="match status" value="1"/>
</dbReference>
<comment type="caution">
    <text evidence="2">The sequence shown here is derived from an EMBL/GenBank/DDBJ whole genome shotgun (WGS) entry which is preliminary data.</text>
</comment>
<dbReference type="GO" id="GO:0032259">
    <property type="term" value="P:methylation"/>
    <property type="evidence" value="ECO:0007669"/>
    <property type="project" value="UniProtKB-KW"/>
</dbReference>
<keyword evidence="3" id="KW-1185">Reference proteome</keyword>
<dbReference type="PANTHER" id="PTHR34598:SF3">
    <property type="entry name" value="OXIDOREDUCTASE AN1597"/>
    <property type="match status" value="1"/>
</dbReference>
<keyword evidence="2" id="KW-0489">Methyltransferase</keyword>
<evidence type="ECO:0000256" key="1">
    <source>
        <dbReference type="SAM" id="MobiDB-lite"/>
    </source>
</evidence>
<dbReference type="NCBIfam" id="NF041278">
    <property type="entry name" value="CmcJ_NvfI_EfuI"/>
    <property type="match status" value="1"/>
</dbReference>
<accession>A0ABS8XBP0</accession>
<proteinExistence type="predicted"/>
<dbReference type="GO" id="GO:0008168">
    <property type="term" value="F:methyltransferase activity"/>
    <property type="evidence" value="ECO:0007669"/>
    <property type="project" value="UniProtKB-KW"/>
</dbReference>
<organism evidence="2 3">
    <name type="scientific">Pelomonas caseinilytica</name>
    <dbReference type="NCBI Taxonomy" id="2906763"/>
    <lineage>
        <taxon>Bacteria</taxon>
        <taxon>Pseudomonadati</taxon>
        <taxon>Pseudomonadota</taxon>
        <taxon>Betaproteobacteria</taxon>
        <taxon>Burkholderiales</taxon>
        <taxon>Sphaerotilaceae</taxon>
        <taxon>Roseateles</taxon>
    </lineage>
</organism>